<gene>
    <name evidence="2" type="ORF">L917_16050</name>
</gene>
<evidence type="ECO:0000313" key="2">
    <source>
        <dbReference type="EMBL" id="ETL84076.1"/>
    </source>
</evidence>
<dbReference type="OrthoDB" id="3257061at2759"/>
<evidence type="ECO:0000259" key="1">
    <source>
        <dbReference type="Pfam" id="PF20209"/>
    </source>
</evidence>
<reference evidence="2" key="1">
    <citation type="submission" date="2013-11" db="EMBL/GenBank/DDBJ databases">
        <title>The Genome Sequence of Phytophthora parasitica CHvinca01.</title>
        <authorList>
            <consortium name="The Broad Institute Genomics Platform"/>
            <person name="Russ C."/>
            <person name="Tyler B."/>
            <person name="Panabieres F."/>
            <person name="Shan W."/>
            <person name="Tripathy S."/>
            <person name="Grunwald N."/>
            <person name="Machado M."/>
            <person name="Johnson C.S."/>
            <person name="Arredondo F."/>
            <person name="Hong C."/>
            <person name="Coffey M."/>
            <person name="Young S.K."/>
            <person name="Zeng Q."/>
            <person name="Gargeya S."/>
            <person name="Fitzgerald M."/>
            <person name="Abouelleil A."/>
            <person name="Alvarado L."/>
            <person name="Chapman S.B."/>
            <person name="Gainer-Dewar J."/>
            <person name="Goldberg J."/>
            <person name="Griggs A."/>
            <person name="Gujja S."/>
            <person name="Hansen M."/>
            <person name="Howarth C."/>
            <person name="Imamovic A."/>
            <person name="Ireland A."/>
            <person name="Larimer J."/>
            <person name="McCowan C."/>
            <person name="Murphy C."/>
            <person name="Pearson M."/>
            <person name="Poon T.W."/>
            <person name="Priest M."/>
            <person name="Roberts A."/>
            <person name="Saif S."/>
            <person name="Shea T."/>
            <person name="Sykes S."/>
            <person name="Wortman J."/>
            <person name="Nusbaum C."/>
            <person name="Birren B."/>
        </authorList>
    </citation>
    <scope>NUCLEOTIDE SEQUENCE [LARGE SCALE GENOMIC DNA]</scope>
    <source>
        <strain evidence="2">CHvinca01</strain>
    </source>
</reference>
<accession>W2KFR5</accession>
<proteinExistence type="predicted"/>
<organism evidence="2">
    <name type="scientific">Phytophthora nicotianae</name>
    <name type="common">Potato buckeye rot agent</name>
    <name type="synonym">Phytophthora parasitica</name>
    <dbReference type="NCBI Taxonomy" id="4792"/>
    <lineage>
        <taxon>Eukaryota</taxon>
        <taxon>Sar</taxon>
        <taxon>Stramenopiles</taxon>
        <taxon>Oomycota</taxon>
        <taxon>Peronosporomycetes</taxon>
        <taxon>Peronosporales</taxon>
        <taxon>Peronosporaceae</taxon>
        <taxon>Phytophthora</taxon>
    </lineage>
</organism>
<dbReference type="EMBL" id="KI681896">
    <property type="protein sequence ID" value="ETL84076.1"/>
    <property type="molecule type" value="Genomic_DNA"/>
</dbReference>
<protein>
    <recommendedName>
        <fullName evidence="1">DUF6570 domain-containing protein</fullName>
    </recommendedName>
</protein>
<feature type="domain" description="DUF6570" evidence="1">
    <location>
        <begin position="36"/>
        <end position="158"/>
    </location>
</feature>
<name>W2KFR5_PHYNI</name>
<dbReference type="Pfam" id="PF20209">
    <property type="entry name" value="DUF6570"/>
    <property type="match status" value="1"/>
</dbReference>
<dbReference type="Proteomes" id="UP000054423">
    <property type="component" value="Unassembled WGS sequence"/>
</dbReference>
<sequence length="164" mass="18975">MKTAKLTLLRQAWGEPNEGPKSIWLCDRCYRAIRSQTIPKFSRASGFRLRDVPEELAALNRIEARLVGLGISFTTCVNLYRDEQEFTRGNAINYWNEPGEVVRELPRPLKSCGVVFLAAKSDKATNYFRVRHHLVRRALRWLIDNKPLYEIVSISEQNSKILKI</sequence>
<dbReference type="InterPro" id="IPR046700">
    <property type="entry name" value="DUF6570"/>
</dbReference>
<dbReference type="AlphaFoldDB" id="W2KFR5"/>